<dbReference type="Pfam" id="PF13439">
    <property type="entry name" value="Glyco_transf_4"/>
    <property type="match status" value="1"/>
</dbReference>
<keyword evidence="3" id="KW-0328">Glycosyltransferase</keyword>
<dbReference type="PANTHER" id="PTHR45947">
    <property type="entry name" value="SULFOQUINOVOSYL TRANSFERASE SQD2"/>
    <property type="match status" value="1"/>
</dbReference>
<dbReference type="RefSeq" id="WP_379739125.1">
    <property type="nucleotide sequence ID" value="NZ_JBHSGW010000004.1"/>
</dbReference>
<comment type="caution">
    <text evidence="3">The sequence shown here is derived from an EMBL/GenBank/DDBJ whole genome shotgun (WGS) entry which is preliminary data.</text>
</comment>
<dbReference type="EC" id="2.4.-.-" evidence="3"/>
<feature type="domain" description="Glycosyl transferase family 1" evidence="1">
    <location>
        <begin position="193"/>
        <end position="302"/>
    </location>
</feature>
<keyword evidence="4" id="KW-1185">Reference proteome</keyword>
<evidence type="ECO:0000259" key="2">
    <source>
        <dbReference type="Pfam" id="PF13439"/>
    </source>
</evidence>
<name>A0ABV9P1R3_9FLAO</name>
<dbReference type="PANTHER" id="PTHR45947:SF3">
    <property type="entry name" value="SULFOQUINOVOSYL TRANSFERASE SQD2"/>
    <property type="match status" value="1"/>
</dbReference>
<dbReference type="GO" id="GO:0016757">
    <property type="term" value="F:glycosyltransferase activity"/>
    <property type="evidence" value="ECO:0007669"/>
    <property type="project" value="UniProtKB-KW"/>
</dbReference>
<dbReference type="InterPro" id="IPR001296">
    <property type="entry name" value="Glyco_trans_1"/>
</dbReference>
<dbReference type="InterPro" id="IPR050194">
    <property type="entry name" value="Glycosyltransferase_grp1"/>
</dbReference>
<evidence type="ECO:0000313" key="4">
    <source>
        <dbReference type="Proteomes" id="UP001595885"/>
    </source>
</evidence>
<dbReference type="Gene3D" id="3.40.50.2000">
    <property type="entry name" value="Glycogen Phosphorylase B"/>
    <property type="match status" value="2"/>
</dbReference>
<dbReference type="SUPFAM" id="SSF53756">
    <property type="entry name" value="UDP-Glycosyltransferase/glycogen phosphorylase"/>
    <property type="match status" value="1"/>
</dbReference>
<gene>
    <name evidence="3" type="ORF">ACFO3U_05880</name>
</gene>
<evidence type="ECO:0000313" key="3">
    <source>
        <dbReference type="EMBL" id="MFC4739518.1"/>
    </source>
</evidence>
<reference evidence="4" key="1">
    <citation type="journal article" date="2019" name="Int. J. Syst. Evol. Microbiol.">
        <title>The Global Catalogue of Microorganisms (GCM) 10K type strain sequencing project: providing services to taxonomists for standard genome sequencing and annotation.</title>
        <authorList>
            <consortium name="The Broad Institute Genomics Platform"/>
            <consortium name="The Broad Institute Genome Sequencing Center for Infectious Disease"/>
            <person name="Wu L."/>
            <person name="Ma J."/>
        </authorList>
    </citation>
    <scope>NUCLEOTIDE SEQUENCE [LARGE SCALE GENOMIC DNA]</scope>
    <source>
        <strain evidence="4">CCUG 50349</strain>
    </source>
</reference>
<evidence type="ECO:0000259" key="1">
    <source>
        <dbReference type="Pfam" id="PF00534"/>
    </source>
</evidence>
<accession>A0ABV9P1R3</accession>
<dbReference type="Pfam" id="PF00534">
    <property type="entry name" value="Glycos_transf_1"/>
    <property type="match status" value="1"/>
</dbReference>
<feature type="domain" description="Glycosyltransferase subfamily 4-like N-terminal" evidence="2">
    <location>
        <begin position="15"/>
        <end position="170"/>
    </location>
</feature>
<proteinExistence type="predicted"/>
<dbReference type="Proteomes" id="UP001595885">
    <property type="component" value="Unassembled WGS sequence"/>
</dbReference>
<keyword evidence="3" id="KW-0808">Transferase</keyword>
<protein>
    <submittedName>
        <fullName evidence="3">Glycosyltransferase</fullName>
        <ecNumber evidence="3">2.4.-.-</ecNumber>
    </submittedName>
</protein>
<organism evidence="3 4">
    <name type="scientific">Flavobacterium ponti</name>
    <dbReference type="NCBI Taxonomy" id="665133"/>
    <lineage>
        <taxon>Bacteria</taxon>
        <taxon>Pseudomonadati</taxon>
        <taxon>Bacteroidota</taxon>
        <taxon>Flavobacteriia</taxon>
        <taxon>Flavobacteriales</taxon>
        <taxon>Flavobacteriaceae</taxon>
        <taxon>Flavobacterium</taxon>
    </lineage>
</organism>
<sequence>MKRILHITGSMNRAGAETMLMNLYREIDRTEYQFDFVVFTNKKTDYEDEIISLGGRIYKINESNPLKRFKALKHLFITNEDYQIVHCHTNFSNALHLLAAKFAKVKKRIAHSHNTVDKSHNKTIRFFYHSISKFIINNVATHFVSCGQEASDLLFYKNKKVLLIPNSVDVTSLSNFENTHKNYVNEMFNLESTVLKLIQVGRFQNEKNHEFTIEIANLLKSKGVNFKMFFLGVGELEHILKNKVSELNLEKEVVFLGIRSDVPEFMAGSDILLMPSLYEGFPVVLVESQAVGIPSLISDLISREVDLGVGKIFFEDITKPQIWVDQINNVMNSKKISTIDRLDIITKKGFDTKSNVQFLLEFYNSN</sequence>
<dbReference type="EMBL" id="JBHSGW010000004">
    <property type="protein sequence ID" value="MFC4739518.1"/>
    <property type="molecule type" value="Genomic_DNA"/>
</dbReference>
<dbReference type="InterPro" id="IPR028098">
    <property type="entry name" value="Glyco_trans_4-like_N"/>
</dbReference>